<keyword evidence="4" id="KW-0812">Transmembrane</keyword>
<keyword evidence="7" id="KW-1185">Reference proteome</keyword>
<comment type="caution">
    <text evidence="6">The sequence shown here is derived from an EMBL/GenBank/DDBJ whole genome shotgun (WGS) entry which is preliminary data.</text>
</comment>
<evidence type="ECO:0000256" key="4">
    <source>
        <dbReference type="SAM" id="Phobius"/>
    </source>
</evidence>
<feature type="transmembrane region" description="Helical" evidence="4">
    <location>
        <begin position="21"/>
        <end position="43"/>
    </location>
</feature>
<dbReference type="GeneID" id="94839281"/>
<dbReference type="Pfam" id="PF04577">
    <property type="entry name" value="Glyco_transf_61"/>
    <property type="match status" value="1"/>
</dbReference>
<sequence length="565" mass="66538">MKLPPHLQFSTRKFNKRKIRFFKLIFILVIFAFLLISFGIYMMRNYQLENSHYYDETIDETHKKAIRSYEMTTLYFPDELDEIPCNESIEKMKTWDFQDLTEYVPNVEMVPIKDPISYIHQQPERPLLPRNFRQKLEGVHQLEISPGVVVLHNFSAIETHRVEKVGDIELNVTTFDSGFMKEHFIWFPPFEWFLPHGLTPKQIKLFWKQPENHWHFDDCKMWNLNVVWEIENGDMPISQCERCRNHNYTHHVNHCEWPNTTHYPSHRGTVFAMNDHYINISQHFMDNGIPHMATMSIGSGIPPEEAALAIPYTYDIFHDVASSLGFNSLITAYDSISAERLIFTPSLRVLHPIYYKWFRLHFTNFNDGHNLSEKNRNDPKKTSKIKLNKEEIEKKKRKEQDMRRTKIVVLPRGVLGGGGGSARIIYNLGDVVKRLRKIHGSDNVVIHTGYNLSFRSILKLYRETKAILGPHGGAFYNHFFADEGIDVIEMIPMQKSGLYPLQTYWNKLIPFAHLAFHSNVQLMNQTFWRYITTTNKINYKIDVKNFMKWIKQIPSMSKPGPVPKK</sequence>
<evidence type="ECO:0000256" key="2">
    <source>
        <dbReference type="ARBA" id="ARBA00022679"/>
    </source>
</evidence>
<proteinExistence type="predicted"/>
<name>A0A1J4K938_9EUKA</name>
<evidence type="ECO:0000313" key="7">
    <source>
        <dbReference type="Proteomes" id="UP000179807"/>
    </source>
</evidence>
<keyword evidence="2" id="KW-0808">Transferase</keyword>
<dbReference type="GO" id="GO:0016757">
    <property type="term" value="F:glycosyltransferase activity"/>
    <property type="evidence" value="ECO:0007669"/>
    <property type="project" value="UniProtKB-KW"/>
</dbReference>
<evidence type="ECO:0000313" key="6">
    <source>
        <dbReference type="EMBL" id="OHT06190.1"/>
    </source>
</evidence>
<dbReference type="VEuPathDB" id="TrichDB:TRFO_25801"/>
<evidence type="ECO:0000259" key="5">
    <source>
        <dbReference type="Pfam" id="PF04577"/>
    </source>
</evidence>
<keyword evidence="1" id="KW-0328">Glycosyltransferase</keyword>
<keyword evidence="4" id="KW-0472">Membrane</keyword>
<evidence type="ECO:0000256" key="1">
    <source>
        <dbReference type="ARBA" id="ARBA00022676"/>
    </source>
</evidence>
<accession>A0A1J4K938</accession>
<protein>
    <recommendedName>
        <fullName evidence="5">Glycosyltransferase 61 catalytic domain-containing protein</fullName>
    </recommendedName>
</protein>
<dbReference type="PANTHER" id="PTHR48437:SF1">
    <property type="entry name" value="INITIATOR BINDING DOMAIN-CONTAINING PROTEIN"/>
    <property type="match status" value="1"/>
</dbReference>
<dbReference type="AlphaFoldDB" id="A0A1J4K938"/>
<dbReference type="Proteomes" id="UP000179807">
    <property type="component" value="Unassembled WGS sequence"/>
</dbReference>
<dbReference type="InterPro" id="IPR007657">
    <property type="entry name" value="Glycosyltransferase_61"/>
</dbReference>
<gene>
    <name evidence="6" type="ORF">TRFO_25801</name>
</gene>
<organism evidence="6 7">
    <name type="scientific">Tritrichomonas foetus</name>
    <dbReference type="NCBI Taxonomy" id="1144522"/>
    <lineage>
        <taxon>Eukaryota</taxon>
        <taxon>Metamonada</taxon>
        <taxon>Parabasalia</taxon>
        <taxon>Tritrichomonadida</taxon>
        <taxon>Tritrichomonadidae</taxon>
        <taxon>Tritrichomonas</taxon>
    </lineage>
</organism>
<keyword evidence="3" id="KW-0325">Glycoprotein</keyword>
<dbReference type="PANTHER" id="PTHR48437">
    <property type="entry name" value="INITIATOR BINDING DOMAIN-CONTAINING PROTEIN"/>
    <property type="match status" value="1"/>
</dbReference>
<dbReference type="OrthoDB" id="529273at2759"/>
<dbReference type="InterPro" id="IPR049625">
    <property type="entry name" value="Glyco_transf_61_cat"/>
</dbReference>
<feature type="domain" description="Glycosyltransferase 61 catalytic" evidence="5">
    <location>
        <begin position="282"/>
        <end position="488"/>
    </location>
</feature>
<dbReference type="RefSeq" id="XP_068359326.1">
    <property type="nucleotide sequence ID" value="XM_068504577.1"/>
</dbReference>
<keyword evidence="4" id="KW-1133">Transmembrane helix</keyword>
<reference evidence="6" key="1">
    <citation type="submission" date="2016-10" db="EMBL/GenBank/DDBJ databases">
        <authorList>
            <person name="Benchimol M."/>
            <person name="Almeida L.G."/>
            <person name="Vasconcelos A.T."/>
            <person name="Perreira-Neves A."/>
            <person name="Rosa I.A."/>
            <person name="Tasca T."/>
            <person name="Bogo M.R."/>
            <person name="de Souza W."/>
        </authorList>
    </citation>
    <scope>NUCLEOTIDE SEQUENCE [LARGE SCALE GENOMIC DNA]</scope>
    <source>
        <strain evidence="6">K</strain>
    </source>
</reference>
<evidence type="ECO:0000256" key="3">
    <source>
        <dbReference type="ARBA" id="ARBA00023180"/>
    </source>
</evidence>
<dbReference type="EMBL" id="MLAK01000733">
    <property type="protein sequence ID" value="OHT06190.1"/>
    <property type="molecule type" value="Genomic_DNA"/>
</dbReference>